<comment type="caution">
    <text evidence="1">The sequence shown here is derived from an EMBL/GenBank/DDBJ whole genome shotgun (WGS) entry which is preliminary data.</text>
</comment>
<dbReference type="AlphaFoldDB" id="A0A438GJ64"/>
<proteinExistence type="predicted"/>
<evidence type="ECO:0000313" key="1">
    <source>
        <dbReference type="EMBL" id="RVW72235.1"/>
    </source>
</evidence>
<gene>
    <name evidence="1" type="ORF">CK203_054931</name>
</gene>
<protein>
    <submittedName>
        <fullName evidence="1">Uncharacterized protein</fullName>
    </submittedName>
</protein>
<dbReference type="PANTHER" id="PTHR33116">
    <property type="entry name" value="REVERSE TRANSCRIPTASE ZINC-BINDING DOMAIN-CONTAINING PROTEIN-RELATED-RELATED"/>
    <property type="match status" value="1"/>
</dbReference>
<dbReference type="PANTHER" id="PTHR33116:SF78">
    <property type="entry name" value="OS12G0587133 PROTEIN"/>
    <property type="match status" value="1"/>
</dbReference>
<evidence type="ECO:0000313" key="2">
    <source>
        <dbReference type="Proteomes" id="UP000288805"/>
    </source>
</evidence>
<name>A0A438GJ64_VITVI</name>
<dbReference type="Proteomes" id="UP000288805">
    <property type="component" value="Unassembled WGS sequence"/>
</dbReference>
<dbReference type="EMBL" id="QGNW01000419">
    <property type="protein sequence ID" value="RVW72235.1"/>
    <property type="molecule type" value="Genomic_DNA"/>
</dbReference>
<reference evidence="1 2" key="1">
    <citation type="journal article" date="2018" name="PLoS Genet.">
        <title>Population sequencing reveals clonal diversity and ancestral inbreeding in the grapevine cultivar Chardonnay.</title>
        <authorList>
            <person name="Roach M.J."/>
            <person name="Johnson D.L."/>
            <person name="Bohlmann J."/>
            <person name="van Vuuren H.J."/>
            <person name="Jones S.J."/>
            <person name="Pretorius I.S."/>
            <person name="Schmidt S.A."/>
            <person name="Borneman A.R."/>
        </authorList>
    </citation>
    <scope>NUCLEOTIDE SEQUENCE [LARGE SCALE GENOMIC DNA]</scope>
    <source>
        <strain evidence="2">cv. Chardonnay</strain>
        <tissue evidence="1">Leaf</tissue>
    </source>
</reference>
<organism evidence="1 2">
    <name type="scientific">Vitis vinifera</name>
    <name type="common">Grape</name>
    <dbReference type="NCBI Taxonomy" id="29760"/>
    <lineage>
        <taxon>Eukaryota</taxon>
        <taxon>Viridiplantae</taxon>
        <taxon>Streptophyta</taxon>
        <taxon>Embryophyta</taxon>
        <taxon>Tracheophyta</taxon>
        <taxon>Spermatophyta</taxon>
        <taxon>Magnoliopsida</taxon>
        <taxon>eudicotyledons</taxon>
        <taxon>Gunneridae</taxon>
        <taxon>Pentapetalae</taxon>
        <taxon>rosids</taxon>
        <taxon>Vitales</taxon>
        <taxon>Vitaceae</taxon>
        <taxon>Viteae</taxon>
        <taxon>Vitis</taxon>
    </lineage>
</organism>
<accession>A0A438GJ64</accession>
<sequence>MWFEAISSLKVNLDKSELIPMGEVSNIEDLTRVVGCKVGSLPSTYLDLHLGASFKSLQMWDAMDERFQNGLLCVSLTLEKLQRDLLWEGGEFQSRPHLVTWSIVGLDKKDGSLDIRKLSTLNKALLGKWCCRFASKSKSLWKHVIVGKYGVEEREWCSKASKEGYNMDPLKAIQSGW</sequence>